<gene>
    <name evidence="2" type="ORF">KIF53_11550</name>
</gene>
<dbReference type="GeneID" id="89683989"/>
<feature type="signal peptide" evidence="1">
    <location>
        <begin position="1"/>
        <end position="18"/>
    </location>
</feature>
<feature type="chain" id="PRO_5046937989" description="Oxidoreductase" evidence="1">
    <location>
        <begin position="19"/>
        <end position="160"/>
    </location>
</feature>
<comment type="caution">
    <text evidence="2">The sequence shown here is derived from an EMBL/GenBank/DDBJ whole genome shotgun (WGS) entry which is preliminary data.</text>
</comment>
<name>A0ABS7FDV7_9NEIS</name>
<evidence type="ECO:0000313" key="2">
    <source>
        <dbReference type="EMBL" id="MBW8288261.1"/>
    </source>
</evidence>
<dbReference type="RefSeq" id="WP_043578206.1">
    <property type="nucleotide sequence ID" value="NZ_CP142381.1"/>
</dbReference>
<accession>A0ABS7FDV7</accession>
<sequence length="160" mass="17981">MKRLLAGMLLAWSGAAMASPADVMLTVRGGAGMFNDAGRSEYRFTESELLRLPQRTITTRTTWTPRSVFSGPGLSDILRAVGARGSKIELVTYDEYKVILPLSDLDKYHPIMARFINGKPLERRDFGPLWMMYPVSDFAELQKVKADAKLAWQIKTIVVR</sequence>
<organism evidence="2 3">
    <name type="scientific">Chromobacterium subtsugae</name>
    <dbReference type="NCBI Taxonomy" id="251747"/>
    <lineage>
        <taxon>Bacteria</taxon>
        <taxon>Pseudomonadati</taxon>
        <taxon>Pseudomonadota</taxon>
        <taxon>Betaproteobacteria</taxon>
        <taxon>Neisseriales</taxon>
        <taxon>Chromobacteriaceae</taxon>
        <taxon>Chromobacterium</taxon>
    </lineage>
</organism>
<evidence type="ECO:0000256" key="1">
    <source>
        <dbReference type="SAM" id="SignalP"/>
    </source>
</evidence>
<dbReference type="InterPro" id="IPR036374">
    <property type="entry name" value="OxRdtase_Mopterin-bd_sf"/>
</dbReference>
<reference evidence="2 3" key="1">
    <citation type="submission" date="2021-05" db="EMBL/GenBank/DDBJ databases">
        <title>Draft Whole Genome Sequencing Of Biosensor Chromobacterium violaceum Strain CV026 Reveals A Regulatory RNA In Chromobacterium violaceum Phenotype Regulatory Network.</title>
        <authorList>
            <person name="Hong K.W."/>
            <person name="Chan K.G."/>
            <person name="Chang C.-Y."/>
        </authorList>
    </citation>
    <scope>NUCLEOTIDE SEQUENCE [LARGE SCALE GENOMIC DNA]</scope>
    <source>
        <strain evidence="2 3">ATCC 31532</strain>
    </source>
</reference>
<dbReference type="SUPFAM" id="SSF56524">
    <property type="entry name" value="Oxidoreductase molybdopterin-binding domain"/>
    <property type="match status" value="1"/>
</dbReference>
<proteinExistence type="predicted"/>
<protein>
    <recommendedName>
        <fullName evidence="4">Oxidoreductase</fullName>
    </recommendedName>
</protein>
<dbReference type="Gene3D" id="3.90.420.10">
    <property type="entry name" value="Oxidoreductase, molybdopterin-binding domain"/>
    <property type="match status" value="1"/>
</dbReference>
<dbReference type="Proteomes" id="UP000711178">
    <property type="component" value="Unassembled WGS sequence"/>
</dbReference>
<evidence type="ECO:0000313" key="3">
    <source>
        <dbReference type="Proteomes" id="UP000711178"/>
    </source>
</evidence>
<dbReference type="EMBL" id="JAHDTB010000009">
    <property type="protein sequence ID" value="MBW8288261.1"/>
    <property type="molecule type" value="Genomic_DNA"/>
</dbReference>
<keyword evidence="3" id="KW-1185">Reference proteome</keyword>
<keyword evidence="1" id="KW-0732">Signal</keyword>
<evidence type="ECO:0008006" key="4">
    <source>
        <dbReference type="Google" id="ProtNLM"/>
    </source>
</evidence>